<protein>
    <submittedName>
        <fullName evidence="1">Uncharacterized protein</fullName>
    </submittedName>
</protein>
<evidence type="ECO:0000313" key="1">
    <source>
        <dbReference type="EMBL" id="CAP20282.1"/>
    </source>
</evidence>
<organism evidence="1">
    <name type="scientific">Yersinia enterocolitica</name>
    <dbReference type="NCBI Taxonomy" id="630"/>
    <lineage>
        <taxon>Bacteria</taxon>
        <taxon>Pseudomonadati</taxon>
        <taxon>Pseudomonadota</taxon>
        <taxon>Gammaproteobacteria</taxon>
        <taxon>Enterobacterales</taxon>
        <taxon>Yersiniaceae</taxon>
        <taxon>Yersinia</taxon>
    </lineage>
</organism>
<sequence>MHKNLYSSNKKHHQSLIQIYIISMIQKSVIFKRLKMAIKTKHYIPNKQRYQNYVNRLKEQGGAIKKIYFEKEELEQIEQLKNKLMLSDKATVSDIVKAVILIASEGELYTSSGIVNISALTTINKA</sequence>
<geneLocation type="plasmid" evidence="1">
    <name>pYE854</name>
</geneLocation>
<keyword evidence="1" id="KW-0614">Plasmid</keyword>
<accession>B0RKZ9</accession>
<dbReference type="AlphaFoldDB" id="B0RKZ9"/>
<proteinExistence type="predicted"/>
<reference evidence="1" key="1">
    <citation type="journal article" date="2008" name="J. Bacteriol.">
        <title>Genetic and functional properties of the self-transmissible Yersinia enterocolitica plasmid pYE854, which mobilizes the virulence plasmid pYV.</title>
        <authorList>
            <person name="Hammerl J.A."/>
            <person name="Klein I."/>
            <person name="Lanka E."/>
            <person name="Appel B."/>
            <person name="Hertwig S."/>
        </authorList>
    </citation>
    <scope>NUCLEOTIDE SEQUENCE [LARGE SCALE GENOMIC DNA]</scope>
    <source>
        <strain evidence="1">29854</strain>
        <plasmid evidence="1">pYE854</plasmid>
    </source>
</reference>
<name>B0RKZ9_YEREN</name>
<dbReference type="EMBL" id="AM905950">
    <property type="protein sequence ID" value="CAP20282.1"/>
    <property type="molecule type" value="Genomic_DNA"/>
</dbReference>